<reference evidence="1" key="2">
    <citation type="submission" date="2020-11" db="EMBL/GenBank/DDBJ databases">
        <authorList>
            <person name="McCartney M.A."/>
            <person name="Auch B."/>
            <person name="Kono T."/>
            <person name="Mallez S."/>
            <person name="Becker A."/>
            <person name="Gohl D.M."/>
            <person name="Silverstein K.A.T."/>
            <person name="Koren S."/>
            <person name="Bechman K.B."/>
            <person name="Herman A."/>
            <person name="Abrahante J.E."/>
            <person name="Garbe J."/>
        </authorList>
    </citation>
    <scope>NUCLEOTIDE SEQUENCE</scope>
    <source>
        <strain evidence="1">Duluth1</strain>
        <tissue evidence="1">Whole animal</tissue>
    </source>
</reference>
<gene>
    <name evidence="1" type="ORF">DPMN_112449</name>
</gene>
<reference evidence="1" key="1">
    <citation type="journal article" date="2019" name="bioRxiv">
        <title>The Genome of the Zebra Mussel, Dreissena polymorpha: A Resource for Invasive Species Research.</title>
        <authorList>
            <person name="McCartney M.A."/>
            <person name="Auch B."/>
            <person name="Kono T."/>
            <person name="Mallez S."/>
            <person name="Zhang Y."/>
            <person name="Obille A."/>
            <person name="Becker A."/>
            <person name="Abrahante J.E."/>
            <person name="Garbe J."/>
            <person name="Badalamenti J.P."/>
            <person name="Herman A."/>
            <person name="Mangelson H."/>
            <person name="Liachko I."/>
            <person name="Sullivan S."/>
            <person name="Sone E.D."/>
            <person name="Koren S."/>
            <person name="Silverstein K.A.T."/>
            <person name="Beckman K.B."/>
            <person name="Gohl D.M."/>
        </authorList>
    </citation>
    <scope>NUCLEOTIDE SEQUENCE</scope>
    <source>
        <strain evidence="1">Duluth1</strain>
        <tissue evidence="1">Whole animal</tissue>
    </source>
</reference>
<accession>A0A9D4KGD6</accession>
<sequence length="56" mass="5916">MIVPDHSPHTRTCPESVTWRLGETVGIMIPPNVSAGSNSVEITVPSLDSVISSLIS</sequence>
<evidence type="ECO:0000313" key="2">
    <source>
        <dbReference type="Proteomes" id="UP000828390"/>
    </source>
</evidence>
<organism evidence="1 2">
    <name type="scientific">Dreissena polymorpha</name>
    <name type="common">Zebra mussel</name>
    <name type="synonym">Mytilus polymorpha</name>
    <dbReference type="NCBI Taxonomy" id="45954"/>
    <lineage>
        <taxon>Eukaryota</taxon>
        <taxon>Metazoa</taxon>
        <taxon>Spiralia</taxon>
        <taxon>Lophotrochozoa</taxon>
        <taxon>Mollusca</taxon>
        <taxon>Bivalvia</taxon>
        <taxon>Autobranchia</taxon>
        <taxon>Heteroconchia</taxon>
        <taxon>Euheterodonta</taxon>
        <taxon>Imparidentia</taxon>
        <taxon>Neoheterodontei</taxon>
        <taxon>Myida</taxon>
        <taxon>Dreissenoidea</taxon>
        <taxon>Dreissenidae</taxon>
        <taxon>Dreissena</taxon>
    </lineage>
</organism>
<dbReference type="EMBL" id="JAIWYP010000004">
    <property type="protein sequence ID" value="KAH3839028.1"/>
    <property type="molecule type" value="Genomic_DNA"/>
</dbReference>
<dbReference type="Proteomes" id="UP000828390">
    <property type="component" value="Unassembled WGS sequence"/>
</dbReference>
<name>A0A9D4KGD6_DREPO</name>
<comment type="caution">
    <text evidence="1">The sequence shown here is derived from an EMBL/GenBank/DDBJ whole genome shotgun (WGS) entry which is preliminary data.</text>
</comment>
<dbReference type="AlphaFoldDB" id="A0A9D4KGD6"/>
<proteinExistence type="predicted"/>
<evidence type="ECO:0000313" key="1">
    <source>
        <dbReference type="EMBL" id="KAH3839028.1"/>
    </source>
</evidence>
<keyword evidence="2" id="KW-1185">Reference proteome</keyword>
<protein>
    <submittedName>
        <fullName evidence="1">Uncharacterized protein</fullName>
    </submittedName>
</protein>